<proteinExistence type="predicted"/>
<sequence length="782" mass="90059">MANREANKGLKFSGPDSFACYQVQEFTDDSSWTLTIEFINLSKKGTVNFFFGERGTRYQGFVCIKNKIYYKLLGGEYIGGLPYNHNHLIRLVVTYKSGTWVFAIDDRELSCFAKQHVKFNAIGSGFAGFEHEGETNIYFVKIASLNKETLEYIDIAQWDLIENKGCIAFDKSGKQLHALLVNTMWITQETMTTTVPNRNEKALWKPYTHTKPKKNYDFLNLAIEKPANNGIYSMLKPDLTQSNAEKGKKLLLGIYSFNRFDDVQLPLALNWNEDPYNNRSWQWQFQQLACSVGLMAASHMTGDNTYNDKLEEILLSWYRKSYCPKPPSVMSWHDHTTALRLRSLIFSWEYLRLTKKGISILCANALLNMIESHCIILSDDSFYSKHTNHGFDQSLFLYLASITFPEFEHASTWKNLAFDRLLSEISIAFTSEGMHVENSPSYQVEMLKRVQSTLKLFSRLGQQQFSHFDKLVNSALKVLAILMRPDRQLPLLGDTDLGTTVPSFKGYENYPNYQFFQETYQSTSSELTSDFTPLIVLPESGYAVYRAGEQGSSKSSELTHIIFKCGFLSTYHRHDDDLNILIYALGEDWLIDGGIYQYDEKNKYRHYLRSAKAHNVPLIENCVVSRKINHLNRSKIVSFNTENNDIWVEGESFIHEGVKISRKIEFVEFNQIVISDSVDFLRNSMSFYTIMFHLPINKTIIVQNNEVMISSPSGHKMTMLFTGDFDAIIEVFSGQSEPEILGWQSLRFRDLQAVHSIRCRIHPKGEDYRSSVNIKIHPKSQQ</sequence>
<dbReference type="Gene3D" id="1.50.10.100">
    <property type="entry name" value="Chondroitin AC/alginate lyase"/>
    <property type="match status" value="1"/>
</dbReference>
<evidence type="ECO:0000313" key="8">
    <source>
        <dbReference type="Proteomes" id="UP001203423"/>
    </source>
</evidence>
<keyword evidence="8" id="KW-1185">Reference proteome</keyword>
<evidence type="ECO:0000256" key="3">
    <source>
        <dbReference type="ARBA" id="ARBA00022764"/>
    </source>
</evidence>
<feature type="domain" description="Heparinase II/III-like C-terminal" evidence="5">
    <location>
        <begin position="533"/>
        <end position="724"/>
    </location>
</feature>
<keyword evidence="2" id="KW-0732">Signal</keyword>
<comment type="caution">
    <text evidence="7">The sequence shown here is derived from an EMBL/GenBank/DDBJ whole genome shotgun (WGS) entry which is preliminary data.</text>
</comment>
<reference evidence="7 8" key="1">
    <citation type="submission" date="2022-01" db="EMBL/GenBank/DDBJ databases">
        <title>Whole genome-based taxonomy of the Shewanellaceae.</title>
        <authorList>
            <person name="Martin-Rodriguez A.J."/>
        </authorList>
    </citation>
    <scope>NUCLEOTIDE SEQUENCE [LARGE SCALE GENOMIC DNA]</scope>
    <source>
        <strain evidence="7 8">DSM 17177</strain>
    </source>
</reference>
<dbReference type="Gene3D" id="2.70.98.70">
    <property type="match status" value="1"/>
</dbReference>
<dbReference type="Pfam" id="PF16889">
    <property type="entry name" value="Hepar_II_III_N"/>
    <property type="match status" value="1"/>
</dbReference>
<evidence type="ECO:0000256" key="1">
    <source>
        <dbReference type="ARBA" id="ARBA00004418"/>
    </source>
</evidence>
<dbReference type="Pfam" id="PF07940">
    <property type="entry name" value="Hepar_II_III_C"/>
    <property type="match status" value="1"/>
</dbReference>
<dbReference type="InterPro" id="IPR008929">
    <property type="entry name" value="Chondroitin_lyas"/>
</dbReference>
<evidence type="ECO:0000256" key="2">
    <source>
        <dbReference type="ARBA" id="ARBA00022729"/>
    </source>
</evidence>
<dbReference type="PANTHER" id="PTHR39210">
    <property type="entry name" value="HEPARIN-SULFATE LYASE"/>
    <property type="match status" value="1"/>
</dbReference>
<dbReference type="RefSeq" id="WP_248941576.1">
    <property type="nucleotide sequence ID" value="NZ_JAKIKS010000077.1"/>
</dbReference>
<dbReference type="InterPro" id="IPR031680">
    <property type="entry name" value="Hepar_II_III_N"/>
</dbReference>
<protein>
    <submittedName>
        <fullName evidence="7">Heparinase II/III family protein</fullName>
    </submittedName>
</protein>
<evidence type="ECO:0000256" key="4">
    <source>
        <dbReference type="ARBA" id="ARBA00023239"/>
    </source>
</evidence>
<gene>
    <name evidence="7" type="ORF">L2764_17305</name>
</gene>
<evidence type="ECO:0000259" key="5">
    <source>
        <dbReference type="Pfam" id="PF07940"/>
    </source>
</evidence>
<feature type="domain" description="Heparin-sulfate lyase N-terminal" evidence="6">
    <location>
        <begin position="265"/>
        <end position="508"/>
    </location>
</feature>
<accession>A0ABT0LG86</accession>
<dbReference type="Proteomes" id="UP001203423">
    <property type="component" value="Unassembled WGS sequence"/>
</dbReference>
<dbReference type="PANTHER" id="PTHR39210:SF1">
    <property type="entry name" value="HEPARIN-SULFATE LYASE"/>
    <property type="match status" value="1"/>
</dbReference>
<keyword evidence="3" id="KW-0574">Periplasm</keyword>
<name>A0ABT0LG86_9GAMM</name>
<dbReference type="InterPro" id="IPR012480">
    <property type="entry name" value="Hepar_II_III_C"/>
</dbReference>
<dbReference type="EMBL" id="JAKIKS010000077">
    <property type="protein sequence ID" value="MCL1126186.1"/>
    <property type="molecule type" value="Genomic_DNA"/>
</dbReference>
<evidence type="ECO:0000259" key="6">
    <source>
        <dbReference type="Pfam" id="PF16889"/>
    </source>
</evidence>
<dbReference type="SUPFAM" id="SSF48230">
    <property type="entry name" value="Chondroitin AC/alginate lyase"/>
    <property type="match status" value="1"/>
</dbReference>
<comment type="subcellular location">
    <subcellularLocation>
        <location evidence="1">Periplasm</location>
    </subcellularLocation>
</comment>
<evidence type="ECO:0000313" key="7">
    <source>
        <dbReference type="EMBL" id="MCL1126186.1"/>
    </source>
</evidence>
<keyword evidence="4" id="KW-0456">Lyase</keyword>
<organism evidence="7 8">
    <name type="scientific">Shewanella surugensis</name>
    <dbReference type="NCBI Taxonomy" id="212020"/>
    <lineage>
        <taxon>Bacteria</taxon>
        <taxon>Pseudomonadati</taxon>
        <taxon>Pseudomonadota</taxon>
        <taxon>Gammaproteobacteria</taxon>
        <taxon>Alteromonadales</taxon>
        <taxon>Shewanellaceae</taxon>
        <taxon>Shewanella</taxon>
    </lineage>
</organism>